<proteinExistence type="predicted"/>
<feature type="transmembrane region" description="Helical" evidence="1">
    <location>
        <begin position="91"/>
        <end position="111"/>
    </location>
</feature>
<dbReference type="InterPro" id="IPR044926">
    <property type="entry name" value="RGS_subdomain_2"/>
</dbReference>
<feature type="transmembrane region" description="Helical" evidence="1">
    <location>
        <begin position="131"/>
        <end position="154"/>
    </location>
</feature>
<dbReference type="SUPFAM" id="SSF48097">
    <property type="entry name" value="Regulator of G-protein signaling, RGS"/>
    <property type="match status" value="1"/>
</dbReference>
<feature type="transmembrane region" description="Helical" evidence="1">
    <location>
        <begin position="198"/>
        <end position="220"/>
    </location>
</feature>
<dbReference type="EMBL" id="MBFR01000020">
    <property type="protein sequence ID" value="PVU97012.1"/>
    <property type="molecule type" value="Genomic_DNA"/>
</dbReference>
<name>A0A2T9YXE3_9FUNG</name>
<sequence length="561" mass="65021">MRKAKKHKKINDNLVFTQKKVWDLYAAKEIISDERKNITEIETNSVVVRSTAFEPQNQVHQADTYNRNCLKKLGNIFAKEKEKMNEIRIQYYVFLYVLFSFSVYVIIQIFTKDFSLVSPLKKGCKVSVWEYYPIFGILGFLFTFVFPVLMILIWDINDAYGIKMDIIISMVCILAITLLYIVGAVFEKSDPNKYKFFFIIILLDISQVTAVIIPLSRAIIYSKAKVQSHNLARQTSLESFFLFISDEENLKLLRTYSVSKFCSELVWFFNEYKYLKAITKREFSKMRKVCNIKEYECALNNPSQKNRKTANFNQCTTVATTSKQFDSTTANTSNISSSESLQFSRLESIMSSVTTSKEPLSLQSIASKKGVRDQDIELNQNMSSFTSKQPQACKTIKPQSKHGIQDISLSIEPTKIDVCESKNKQKQVMTEFYKDGAYEHNLDNFELNELQTEADLDAFVSAPALTIRDIILSIPGLAEEFDDDITFRVPEQLSNNYLRFYKLFICDTAEYEINMCYQVKASILEKVHSKTYTIDMFDRVYNTVLYMLYENVFKPYIYSST</sequence>
<evidence type="ECO:0000313" key="2">
    <source>
        <dbReference type="EMBL" id="PVU97012.1"/>
    </source>
</evidence>
<dbReference type="OrthoDB" id="196547at2759"/>
<keyword evidence="1" id="KW-1133">Transmembrane helix</keyword>
<protein>
    <recommendedName>
        <fullName evidence="4">RGS domain-containing protein</fullName>
    </recommendedName>
</protein>
<evidence type="ECO:0000313" key="3">
    <source>
        <dbReference type="Proteomes" id="UP000245383"/>
    </source>
</evidence>
<keyword evidence="1" id="KW-0812">Transmembrane</keyword>
<keyword evidence="1" id="KW-0472">Membrane</keyword>
<accession>A0A2T9YXE3</accession>
<comment type="caution">
    <text evidence="2">The sequence shown here is derived from an EMBL/GenBank/DDBJ whole genome shotgun (WGS) entry which is preliminary data.</text>
</comment>
<dbReference type="InterPro" id="IPR036305">
    <property type="entry name" value="RGS_sf"/>
</dbReference>
<dbReference type="STRING" id="133385.A0A2T9YXE3"/>
<dbReference type="Gene3D" id="1.10.167.10">
    <property type="entry name" value="Regulator of G-protein Signalling 4, domain 2"/>
    <property type="match status" value="1"/>
</dbReference>
<dbReference type="Proteomes" id="UP000245383">
    <property type="component" value="Unassembled WGS sequence"/>
</dbReference>
<organism evidence="2 3">
    <name type="scientific">Smittium simulii</name>
    <dbReference type="NCBI Taxonomy" id="133385"/>
    <lineage>
        <taxon>Eukaryota</taxon>
        <taxon>Fungi</taxon>
        <taxon>Fungi incertae sedis</taxon>
        <taxon>Zoopagomycota</taxon>
        <taxon>Kickxellomycotina</taxon>
        <taxon>Harpellomycetes</taxon>
        <taxon>Harpellales</taxon>
        <taxon>Legeriomycetaceae</taxon>
        <taxon>Smittium</taxon>
    </lineage>
</organism>
<feature type="transmembrane region" description="Helical" evidence="1">
    <location>
        <begin position="166"/>
        <end position="186"/>
    </location>
</feature>
<gene>
    <name evidence="2" type="ORF">BB561_000817</name>
</gene>
<evidence type="ECO:0008006" key="4">
    <source>
        <dbReference type="Google" id="ProtNLM"/>
    </source>
</evidence>
<evidence type="ECO:0000256" key="1">
    <source>
        <dbReference type="SAM" id="Phobius"/>
    </source>
</evidence>
<reference evidence="2 3" key="1">
    <citation type="journal article" date="2018" name="MBio">
        <title>Comparative Genomics Reveals the Core Gene Toolbox for the Fungus-Insect Symbiosis.</title>
        <authorList>
            <person name="Wang Y."/>
            <person name="Stata M."/>
            <person name="Wang W."/>
            <person name="Stajich J.E."/>
            <person name="White M.M."/>
            <person name="Moncalvo J.M."/>
        </authorList>
    </citation>
    <scope>NUCLEOTIDE SEQUENCE [LARGE SCALE GENOMIC DNA]</scope>
    <source>
        <strain evidence="2 3">SWE-8-4</strain>
    </source>
</reference>
<keyword evidence="3" id="KW-1185">Reference proteome</keyword>
<dbReference type="AlphaFoldDB" id="A0A2T9YXE3"/>